<dbReference type="UniPathway" id="UPA00574">
    <property type="reaction ID" value="UER00637"/>
</dbReference>
<dbReference type="Pfam" id="PF00485">
    <property type="entry name" value="PRK"/>
    <property type="match status" value="1"/>
</dbReference>
<dbReference type="CDD" id="cd06223">
    <property type="entry name" value="PRTases_typeI"/>
    <property type="match status" value="1"/>
</dbReference>
<accession>A0A6B2L3U9</accession>
<feature type="domain" description="Phosphoribosyltransferase" evidence="10">
    <location>
        <begin position="247"/>
        <end position="447"/>
    </location>
</feature>
<dbReference type="EC" id="2.7.1.48" evidence="8"/>
<sequence length="454" mass="51269">MQNFLVEGRPPWYDSTGSTKEQLIIGIAGGSGSGKTTVSTAVIQNVGLEWVSKVELDSFYRGLTPEESANVANYNFDHPAAFDWDLLIETMHKLKAGKNVSIPIYDFKTHSRSKHNKYVYGADVIIVEGIFVLYDERLRDLLDIKLFVDTAQDICLARRLKRDIAERGRNVNSVLNQYERFVKPAFEDFISPTKQFADIIIPRGADNLVAINLVASHVRNQLKARGWDPVHHNVLESLPDNVHQIKQNSQVRSIETVLRDRTTKRDDFIFNTERLVRLVIEDALNYLVFNDKRVVTPVDSPYQGLMFQNKICGVSIMRAGDAMMKGFQAVLKDPIMGTVLIHSDRKSGPRLFFHRLPQDVSDYTVVLLDPTLGSGNTLIMAIRVLLDHGFREENIIFVCLIACKVGLSNVLCRHKIHIVTAMIDDDLDQNGLIVPGIGHFGDRYFGTEEVESEN</sequence>
<dbReference type="EMBL" id="GIBP01002636">
    <property type="protein sequence ID" value="NDV31605.1"/>
    <property type="molecule type" value="Transcribed_RNA"/>
</dbReference>
<evidence type="ECO:0000256" key="5">
    <source>
        <dbReference type="ARBA" id="ARBA00022741"/>
    </source>
</evidence>
<comment type="catalytic activity">
    <reaction evidence="8">
        <text>cytidine + ATP = CMP + ADP + H(+)</text>
        <dbReference type="Rhea" id="RHEA:24674"/>
        <dbReference type="ChEBI" id="CHEBI:15378"/>
        <dbReference type="ChEBI" id="CHEBI:17562"/>
        <dbReference type="ChEBI" id="CHEBI:30616"/>
        <dbReference type="ChEBI" id="CHEBI:60377"/>
        <dbReference type="ChEBI" id="CHEBI:456216"/>
        <dbReference type="EC" id="2.7.1.48"/>
    </reaction>
</comment>
<dbReference type="InterPro" id="IPR029057">
    <property type="entry name" value="PRTase-like"/>
</dbReference>
<keyword evidence="5 8" id="KW-0547">Nucleotide-binding</keyword>
<evidence type="ECO:0000259" key="9">
    <source>
        <dbReference type="Pfam" id="PF00485"/>
    </source>
</evidence>
<comment type="similarity">
    <text evidence="3 8">Belongs to the uridine kinase family.</text>
</comment>
<dbReference type="InterPro" id="IPR006083">
    <property type="entry name" value="PRK/URK"/>
</dbReference>
<evidence type="ECO:0000256" key="1">
    <source>
        <dbReference type="ARBA" id="ARBA00004690"/>
    </source>
</evidence>
<dbReference type="AlphaFoldDB" id="A0A6B2L3U9"/>
<dbReference type="FunFam" id="3.40.50.300:FF:000339">
    <property type="entry name" value="Uridine kinase"/>
    <property type="match status" value="1"/>
</dbReference>
<dbReference type="Pfam" id="PF14681">
    <property type="entry name" value="UPRTase"/>
    <property type="match status" value="1"/>
</dbReference>
<comment type="pathway">
    <text evidence="1 8">Pyrimidine metabolism; UMP biosynthesis via salvage pathway; UMP from uridine: step 1/1.</text>
</comment>
<protein>
    <recommendedName>
        <fullName evidence="8">Uridine-cytidine kinase</fullName>
        <ecNumber evidence="8">2.7.1.48</ecNumber>
    </recommendedName>
</protein>
<evidence type="ECO:0000256" key="7">
    <source>
        <dbReference type="ARBA" id="ARBA00022840"/>
    </source>
</evidence>
<dbReference type="GO" id="GO:0005524">
    <property type="term" value="F:ATP binding"/>
    <property type="evidence" value="ECO:0007669"/>
    <property type="project" value="UniProtKB-KW"/>
</dbReference>
<dbReference type="Gene3D" id="3.40.50.300">
    <property type="entry name" value="P-loop containing nucleotide triphosphate hydrolases"/>
    <property type="match status" value="1"/>
</dbReference>
<dbReference type="UniPathway" id="UPA00579">
    <property type="reaction ID" value="UER00640"/>
</dbReference>
<dbReference type="InterPro" id="IPR027417">
    <property type="entry name" value="P-loop_NTPase"/>
</dbReference>
<keyword evidence="6 8" id="KW-0418">Kinase</keyword>
<dbReference type="GO" id="GO:0044206">
    <property type="term" value="P:UMP salvage"/>
    <property type="evidence" value="ECO:0007669"/>
    <property type="project" value="UniProtKB-UniPathway"/>
</dbReference>
<dbReference type="CDD" id="cd02023">
    <property type="entry name" value="UMPK"/>
    <property type="match status" value="1"/>
</dbReference>
<evidence type="ECO:0000259" key="10">
    <source>
        <dbReference type="Pfam" id="PF14681"/>
    </source>
</evidence>
<dbReference type="PANTHER" id="PTHR10285">
    <property type="entry name" value="URIDINE KINASE"/>
    <property type="match status" value="1"/>
</dbReference>
<evidence type="ECO:0000256" key="4">
    <source>
        <dbReference type="ARBA" id="ARBA00022679"/>
    </source>
</evidence>
<evidence type="ECO:0000256" key="6">
    <source>
        <dbReference type="ARBA" id="ARBA00022777"/>
    </source>
</evidence>
<comment type="catalytic activity">
    <reaction evidence="8">
        <text>uridine + ATP = UMP + ADP + H(+)</text>
        <dbReference type="Rhea" id="RHEA:16825"/>
        <dbReference type="ChEBI" id="CHEBI:15378"/>
        <dbReference type="ChEBI" id="CHEBI:16704"/>
        <dbReference type="ChEBI" id="CHEBI:30616"/>
        <dbReference type="ChEBI" id="CHEBI:57865"/>
        <dbReference type="ChEBI" id="CHEBI:456216"/>
        <dbReference type="EC" id="2.7.1.48"/>
    </reaction>
</comment>
<dbReference type="PRINTS" id="PR00988">
    <property type="entry name" value="URIDINKINASE"/>
</dbReference>
<dbReference type="SUPFAM" id="SSF53271">
    <property type="entry name" value="PRTase-like"/>
    <property type="match status" value="1"/>
</dbReference>
<keyword evidence="7 8" id="KW-0067">ATP-binding</keyword>
<feature type="domain" description="Phosphoribulokinase/uridine kinase" evidence="9">
    <location>
        <begin position="24"/>
        <end position="209"/>
    </location>
</feature>
<comment type="pathway">
    <text evidence="2 8">Pyrimidine metabolism; CTP biosynthesis via salvage pathway; CTP from cytidine: step 1/3.</text>
</comment>
<reference evidence="11" key="1">
    <citation type="journal article" date="2020" name="J. Eukaryot. Microbiol.">
        <title>De novo Sequencing, Assembly and Annotation of the Transcriptome for the Free-Living Testate Amoeba Arcella intermedia.</title>
        <authorList>
            <person name="Ribeiro G.M."/>
            <person name="Porfirio-Sousa A.L."/>
            <person name="Maurer-Alcala X.X."/>
            <person name="Katz L.A."/>
            <person name="Lahr D.J.G."/>
        </authorList>
    </citation>
    <scope>NUCLEOTIDE SEQUENCE</scope>
</reference>
<evidence type="ECO:0000256" key="2">
    <source>
        <dbReference type="ARBA" id="ARBA00004784"/>
    </source>
</evidence>
<dbReference type="SUPFAM" id="SSF52540">
    <property type="entry name" value="P-loop containing nucleoside triphosphate hydrolases"/>
    <property type="match status" value="1"/>
</dbReference>
<dbReference type="GO" id="GO:0044211">
    <property type="term" value="P:CTP salvage"/>
    <property type="evidence" value="ECO:0007669"/>
    <property type="project" value="UniProtKB-UniPathway"/>
</dbReference>
<dbReference type="InterPro" id="IPR000764">
    <property type="entry name" value="Uridine_kinase-like"/>
</dbReference>
<dbReference type="NCBIfam" id="NF001097">
    <property type="entry name" value="PRK00129.1"/>
    <property type="match status" value="1"/>
</dbReference>
<name>A0A6B2L3U9_9EUKA</name>
<dbReference type="FunFam" id="3.40.50.2020:FF:000010">
    <property type="entry name" value="Uridine-cytidine kinase"/>
    <property type="match status" value="1"/>
</dbReference>
<dbReference type="GO" id="GO:0004849">
    <property type="term" value="F:uridine kinase activity"/>
    <property type="evidence" value="ECO:0007669"/>
    <property type="project" value="UniProtKB-EC"/>
</dbReference>
<organism evidence="11">
    <name type="scientific">Arcella intermedia</name>
    <dbReference type="NCBI Taxonomy" id="1963864"/>
    <lineage>
        <taxon>Eukaryota</taxon>
        <taxon>Amoebozoa</taxon>
        <taxon>Tubulinea</taxon>
        <taxon>Elardia</taxon>
        <taxon>Arcellinida</taxon>
        <taxon>Sphaerothecina</taxon>
        <taxon>Arcellidae</taxon>
        <taxon>Arcella</taxon>
    </lineage>
</organism>
<dbReference type="InterPro" id="IPR000836">
    <property type="entry name" value="PRTase_dom"/>
</dbReference>
<dbReference type="Gene3D" id="3.40.50.2020">
    <property type="match status" value="1"/>
</dbReference>
<evidence type="ECO:0000256" key="3">
    <source>
        <dbReference type="ARBA" id="ARBA00005408"/>
    </source>
</evidence>
<dbReference type="NCBIfam" id="NF004018">
    <property type="entry name" value="PRK05480.1"/>
    <property type="match status" value="1"/>
</dbReference>
<keyword evidence="4 8" id="KW-0808">Transferase</keyword>
<proteinExistence type="inferred from homology"/>
<dbReference type="NCBIfam" id="TIGR00235">
    <property type="entry name" value="udk"/>
    <property type="match status" value="1"/>
</dbReference>
<evidence type="ECO:0000313" key="11">
    <source>
        <dbReference type="EMBL" id="NDV31605.1"/>
    </source>
</evidence>
<evidence type="ECO:0000256" key="8">
    <source>
        <dbReference type="RuleBase" id="RU003825"/>
    </source>
</evidence>